<protein>
    <recommendedName>
        <fullName evidence="5">Glutaredoxin domain-containing protein</fullName>
    </recommendedName>
</protein>
<organism evidence="3 4">
    <name type="scientific">Quercus suber</name>
    <name type="common">Cork oak</name>
    <dbReference type="NCBI Taxonomy" id="58331"/>
    <lineage>
        <taxon>Eukaryota</taxon>
        <taxon>Viridiplantae</taxon>
        <taxon>Streptophyta</taxon>
        <taxon>Embryophyta</taxon>
        <taxon>Tracheophyta</taxon>
        <taxon>Spermatophyta</taxon>
        <taxon>Magnoliopsida</taxon>
        <taxon>eudicotyledons</taxon>
        <taxon>Gunneridae</taxon>
        <taxon>Pentapetalae</taxon>
        <taxon>rosids</taxon>
        <taxon>fabids</taxon>
        <taxon>Fagales</taxon>
        <taxon>Fagaceae</taxon>
        <taxon>Quercus</taxon>
    </lineage>
</organism>
<dbReference type="Gene3D" id="3.40.30.10">
    <property type="entry name" value="Glutaredoxin"/>
    <property type="match status" value="1"/>
</dbReference>
<name>A0AAW0L738_QUESU</name>
<dbReference type="SUPFAM" id="SSF52833">
    <property type="entry name" value="Thioredoxin-like"/>
    <property type="match status" value="1"/>
</dbReference>
<dbReference type="InterPro" id="IPR002109">
    <property type="entry name" value="Glutaredoxin"/>
</dbReference>
<evidence type="ECO:0000259" key="2">
    <source>
        <dbReference type="Pfam" id="PF02221"/>
    </source>
</evidence>
<dbReference type="Pfam" id="PF23733">
    <property type="entry name" value="GRXCR1-2_C"/>
    <property type="match status" value="1"/>
</dbReference>
<dbReference type="SUPFAM" id="SSF81296">
    <property type="entry name" value="E set domains"/>
    <property type="match status" value="1"/>
</dbReference>
<dbReference type="EMBL" id="PKMF04000146">
    <property type="protein sequence ID" value="KAK7847135.1"/>
    <property type="molecule type" value="Genomic_DNA"/>
</dbReference>
<dbReference type="Pfam" id="PF00462">
    <property type="entry name" value="Glutaredoxin"/>
    <property type="match status" value="1"/>
</dbReference>
<dbReference type="Gene3D" id="2.60.40.770">
    <property type="match status" value="1"/>
</dbReference>
<evidence type="ECO:0000259" key="1">
    <source>
        <dbReference type="Pfam" id="PF00462"/>
    </source>
</evidence>
<gene>
    <name evidence="3" type="ORF">CFP56_007086</name>
</gene>
<dbReference type="Proteomes" id="UP000237347">
    <property type="component" value="Unassembled WGS sequence"/>
</dbReference>
<reference evidence="3 4" key="1">
    <citation type="journal article" date="2018" name="Sci. Data">
        <title>The draft genome sequence of cork oak.</title>
        <authorList>
            <person name="Ramos A.M."/>
            <person name="Usie A."/>
            <person name="Barbosa P."/>
            <person name="Barros P.M."/>
            <person name="Capote T."/>
            <person name="Chaves I."/>
            <person name="Simoes F."/>
            <person name="Abreu I."/>
            <person name="Carrasquinho I."/>
            <person name="Faro C."/>
            <person name="Guimaraes J.B."/>
            <person name="Mendonca D."/>
            <person name="Nobrega F."/>
            <person name="Rodrigues L."/>
            <person name="Saibo N.J.M."/>
            <person name="Varela M.C."/>
            <person name="Egas C."/>
            <person name="Matos J."/>
            <person name="Miguel C.M."/>
            <person name="Oliveira M.M."/>
            <person name="Ricardo C.P."/>
            <person name="Goncalves S."/>
        </authorList>
    </citation>
    <scope>NUCLEOTIDE SEQUENCE [LARGE SCALE GENOMIC DNA]</scope>
    <source>
        <strain evidence="4">cv. HL8</strain>
    </source>
</reference>
<keyword evidence="4" id="KW-1185">Reference proteome</keyword>
<dbReference type="Pfam" id="PF02221">
    <property type="entry name" value="E1_DerP2_DerF2"/>
    <property type="match status" value="1"/>
</dbReference>
<feature type="domain" description="Glutaredoxin" evidence="1">
    <location>
        <begin position="229"/>
        <end position="294"/>
    </location>
</feature>
<dbReference type="InterPro" id="IPR003172">
    <property type="entry name" value="ML_dom"/>
</dbReference>
<dbReference type="PANTHER" id="PTHR45669">
    <property type="entry name" value="GLUTAREDOXIN DOMAIN-CONTAINING CYSTEINE-RICH PROTEIN CG12206-RELATED"/>
    <property type="match status" value="1"/>
</dbReference>
<comment type="caution">
    <text evidence="3">The sequence shown here is derived from an EMBL/GenBank/DDBJ whole genome shotgun (WGS) entry which is preliminary data.</text>
</comment>
<dbReference type="PROSITE" id="PS51354">
    <property type="entry name" value="GLUTAREDOXIN_2"/>
    <property type="match status" value="1"/>
</dbReference>
<dbReference type="InterPro" id="IPR014756">
    <property type="entry name" value="Ig_E-set"/>
</dbReference>
<dbReference type="CDD" id="cd03031">
    <property type="entry name" value="GRX_GRX_like"/>
    <property type="match status" value="1"/>
</dbReference>
<dbReference type="InterPro" id="IPR036249">
    <property type="entry name" value="Thioredoxin-like_sf"/>
</dbReference>
<evidence type="ECO:0008006" key="5">
    <source>
        <dbReference type="Google" id="ProtNLM"/>
    </source>
</evidence>
<feature type="domain" description="MD-2-related lipid-recognition" evidence="2">
    <location>
        <begin position="2"/>
        <end position="72"/>
    </location>
</feature>
<proteinExistence type="predicted"/>
<accession>A0AAW0L738</accession>
<dbReference type="PANTHER" id="PTHR45669:SF14">
    <property type="entry name" value="EMB|CAB81925.1-RELATED"/>
    <property type="match status" value="1"/>
</dbReference>
<sequence>MVIDVSYFGWHIHSETHDLCGETSCPVSTGDFIVAHSQELPGFTPPGSYSLTMKMYDADQNQLTCIGFDFDIGFASSVADSMKGMRGKLLRKLKSIPTFSTLKQGIVHQLSPSEKFSNQHCQTPLPLVYKEQDQKSNNLSELVFGSTGVCEGDKHPKDEEMEYDFSVGNKDTITSPIKSKDTVPAIENPEVPILSDIIMEHEATEDNEEYSSLSDFEENCPPGGSELVIFYTTSMRGIRKTFEDCNSIRFLLESFKVTFYERDVSMHLEYREELWNILGERVIPPRLFIKGRYIGGADEVVGLHEQGKLRRLLKGIPLELANSSCSGCANVRFVVCLNCNGSRKIVADGENDELYIRCPECNENGLVKCPICC</sequence>
<dbReference type="AlphaFoldDB" id="A0AAW0L738"/>
<evidence type="ECO:0000313" key="4">
    <source>
        <dbReference type="Proteomes" id="UP000237347"/>
    </source>
</evidence>
<evidence type="ECO:0000313" key="3">
    <source>
        <dbReference type="EMBL" id="KAK7847135.1"/>
    </source>
</evidence>